<gene>
    <name evidence="2" type="ordered locus">Xcel_0573</name>
</gene>
<accession>D1BWN0</accession>
<reference evidence="3" key="1">
    <citation type="submission" date="2009-11" db="EMBL/GenBank/DDBJ databases">
        <title>The complete chromosome of Xylanimonas cellulosilytica DSM 15894.</title>
        <authorList>
            <consortium name="US DOE Joint Genome Institute (JGI-PGF)"/>
            <person name="Lucas S."/>
            <person name="Copeland A."/>
            <person name="Lapidus A."/>
            <person name="Glavina del Rio T."/>
            <person name="Dalin E."/>
            <person name="Tice H."/>
            <person name="Bruce D."/>
            <person name="Goodwin L."/>
            <person name="Pitluck S."/>
            <person name="Kyrpides N."/>
            <person name="Mavromatis K."/>
            <person name="Ivanova N."/>
            <person name="Mikhailova N."/>
            <person name="Foster B."/>
            <person name="Clum A."/>
            <person name="Brettin T."/>
            <person name="Detter J.C."/>
            <person name="Han C."/>
            <person name="Larimer F."/>
            <person name="Land M."/>
            <person name="Hauser L."/>
            <person name="Markowitz V."/>
            <person name="Cheng J.F."/>
            <person name="Hugenholtz P."/>
            <person name="Woyke T."/>
            <person name="Wu D."/>
            <person name="Gehrich-Schroeter G."/>
            <person name="Schneider S."/>
            <person name="Pukall S.R."/>
            <person name="Klenk H.P."/>
            <person name="Eisen J.A."/>
        </authorList>
    </citation>
    <scope>NUCLEOTIDE SEQUENCE [LARGE SCALE GENOMIC DNA]</scope>
    <source>
        <strain evidence="3">DSM 15894 / CECT 5975 / LMG 20990 / XIL07</strain>
    </source>
</reference>
<dbReference type="HOGENOM" id="CLU_1524559_0_0_11"/>
<dbReference type="RefSeq" id="WP_012877356.1">
    <property type="nucleotide sequence ID" value="NC_013530.1"/>
</dbReference>
<dbReference type="EMBL" id="CP001821">
    <property type="protein sequence ID" value="ACZ29612.1"/>
    <property type="molecule type" value="Genomic_DNA"/>
</dbReference>
<dbReference type="STRING" id="446471.Xcel_0573"/>
<dbReference type="KEGG" id="xce:Xcel_0573"/>
<feature type="compositionally biased region" description="Basic and acidic residues" evidence="1">
    <location>
        <begin position="9"/>
        <end position="18"/>
    </location>
</feature>
<keyword evidence="3" id="KW-1185">Reference proteome</keyword>
<proteinExistence type="predicted"/>
<organism evidence="2 3">
    <name type="scientific">Xylanimonas cellulosilytica (strain DSM 15894 / JCM 12276 / CECT 5975 / KCTC 9989 / LMG 20990 / NBRC 107835 / XIL07)</name>
    <dbReference type="NCBI Taxonomy" id="446471"/>
    <lineage>
        <taxon>Bacteria</taxon>
        <taxon>Bacillati</taxon>
        <taxon>Actinomycetota</taxon>
        <taxon>Actinomycetes</taxon>
        <taxon>Micrococcales</taxon>
        <taxon>Promicromonosporaceae</taxon>
        <taxon>Xylanimonas</taxon>
    </lineage>
</organism>
<protein>
    <submittedName>
        <fullName evidence="2">Uncharacterized protein</fullName>
    </submittedName>
</protein>
<dbReference type="AlphaFoldDB" id="D1BWN0"/>
<dbReference type="OrthoDB" id="9828231at2"/>
<evidence type="ECO:0000313" key="3">
    <source>
        <dbReference type="Proteomes" id="UP000002255"/>
    </source>
</evidence>
<evidence type="ECO:0000313" key="2">
    <source>
        <dbReference type="EMBL" id="ACZ29612.1"/>
    </source>
</evidence>
<sequence>MTHLPETAFDGHRPEHVHHAGQVANGTRVVVLDPQGTPSGRGTIASFNPDDRRYRIALDNAYETHRHWDGLLPAPPDRAAWSHAETRSRPATDPASIPAIGRHETLFAVPNHRVAHRPSLVELDDHETAIAAILDAVGPVIADLREMDQVKAIDLDNWPTAAALIDAHQRLLAAQA</sequence>
<reference evidence="2 3" key="2">
    <citation type="journal article" date="2010" name="Stand. Genomic Sci.">
        <title>Complete genome sequence of Xylanimonas cellulosilytica type strain (XIL07).</title>
        <authorList>
            <person name="Foster B."/>
            <person name="Pukall R."/>
            <person name="Abt B."/>
            <person name="Nolan M."/>
            <person name="Glavina Del Rio T."/>
            <person name="Chen F."/>
            <person name="Lucas S."/>
            <person name="Tice H."/>
            <person name="Pitluck S."/>
            <person name="Cheng J.-F."/>
            <person name="Chertkov O."/>
            <person name="Brettin T."/>
            <person name="Han C."/>
            <person name="Detter J.C."/>
            <person name="Bruce D."/>
            <person name="Goodwin L."/>
            <person name="Ivanova N."/>
            <person name="Mavromatis K."/>
            <person name="Pati A."/>
            <person name="Mikhailova N."/>
            <person name="Chen A."/>
            <person name="Palaniappan K."/>
            <person name="Land M."/>
            <person name="Hauser L."/>
            <person name="Chang Y.-J."/>
            <person name="Jeffries C.D."/>
            <person name="Chain P."/>
            <person name="Rohde M."/>
            <person name="Goeker M."/>
            <person name="Bristow J."/>
            <person name="Eisen J.A."/>
            <person name="Markowitz V."/>
            <person name="Hugenholtz P."/>
            <person name="Kyrpides N.C."/>
            <person name="Klenk H.-P."/>
            <person name="Lapidus A."/>
        </authorList>
    </citation>
    <scope>NUCLEOTIDE SEQUENCE [LARGE SCALE GENOMIC DNA]</scope>
    <source>
        <strain evidence="3">DSM 15894 / CECT 5975 / LMG 20990 / XIL07</strain>
    </source>
</reference>
<dbReference type="Proteomes" id="UP000002255">
    <property type="component" value="Chromosome"/>
</dbReference>
<evidence type="ECO:0000256" key="1">
    <source>
        <dbReference type="SAM" id="MobiDB-lite"/>
    </source>
</evidence>
<name>D1BWN0_XYLCX</name>
<feature type="region of interest" description="Disordered" evidence="1">
    <location>
        <begin position="1"/>
        <end position="22"/>
    </location>
</feature>